<name>U6MUF3_9EIME</name>
<dbReference type="EMBL" id="HG724634">
    <property type="protein sequence ID" value="CDJ67616.1"/>
    <property type="molecule type" value="Genomic_DNA"/>
</dbReference>
<accession>U6MUF3</accession>
<gene>
    <name evidence="3" type="ORF">ENH_00038940</name>
</gene>
<feature type="transmembrane region" description="Helical" evidence="2">
    <location>
        <begin position="63"/>
        <end position="85"/>
    </location>
</feature>
<dbReference type="RefSeq" id="XP_013436083.1">
    <property type="nucleotide sequence ID" value="XM_013580629.1"/>
</dbReference>
<proteinExistence type="predicted"/>
<evidence type="ECO:0008006" key="5">
    <source>
        <dbReference type="Google" id="ProtNLM"/>
    </source>
</evidence>
<organism evidence="3 4">
    <name type="scientific">Eimeria necatrix</name>
    <dbReference type="NCBI Taxonomy" id="51315"/>
    <lineage>
        <taxon>Eukaryota</taxon>
        <taxon>Sar</taxon>
        <taxon>Alveolata</taxon>
        <taxon>Apicomplexa</taxon>
        <taxon>Conoidasida</taxon>
        <taxon>Coccidia</taxon>
        <taxon>Eucoccidiorida</taxon>
        <taxon>Eimeriorina</taxon>
        <taxon>Eimeriidae</taxon>
        <taxon>Eimeria</taxon>
    </lineage>
</organism>
<keyword evidence="2" id="KW-0812">Transmembrane</keyword>
<keyword evidence="2" id="KW-0472">Membrane</keyword>
<feature type="region of interest" description="Disordered" evidence="1">
    <location>
        <begin position="159"/>
        <end position="178"/>
    </location>
</feature>
<dbReference type="VEuPathDB" id="ToxoDB:ENH_00038940"/>
<sequence>MPLPAKDETYLPVVEDINGAVDSSLSPFAGNTQDADNYIVAQDDGQLLGRLQRRLRQRRPGDCLHFPATLASVISVVVILTWLALCKGSQTMRNSSGPVQRSLAEVDNAELSALLDQCVEMEEDLGILTYAPSMSGEPANNKARLAMMLHESAEAFTRSRERASKISSGEADKSAQSTFEIKETSAMKEAPMLSMPLAFSIPSEQRAELRQTYTAGIFKPPHAVHFEGHSLPNPSFVTGNYAGCSYGSLEHGPAAVFSPSSVGYTTRTDFNFNMGMREHCPEEIMSRDANERHTYGQGDVGAALDFSEPSTSRESLASLKADVPSCVSSSNVTNFREQSDAWENLHEMLKELL</sequence>
<dbReference type="OrthoDB" id="10319273at2759"/>
<dbReference type="GeneID" id="25474054"/>
<dbReference type="Proteomes" id="UP000030754">
    <property type="component" value="Unassembled WGS sequence"/>
</dbReference>
<reference evidence="3" key="2">
    <citation type="submission" date="2013-10" db="EMBL/GenBank/DDBJ databases">
        <authorList>
            <person name="Aslett M."/>
        </authorList>
    </citation>
    <scope>NUCLEOTIDE SEQUENCE [LARGE SCALE GENOMIC DNA]</scope>
    <source>
        <strain evidence="3">Houghton</strain>
    </source>
</reference>
<evidence type="ECO:0000313" key="4">
    <source>
        <dbReference type="Proteomes" id="UP000030754"/>
    </source>
</evidence>
<evidence type="ECO:0000256" key="1">
    <source>
        <dbReference type="SAM" id="MobiDB-lite"/>
    </source>
</evidence>
<evidence type="ECO:0000256" key="2">
    <source>
        <dbReference type="SAM" id="Phobius"/>
    </source>
</evidence>
<dbReference type="AlphaFoldDB" id="U6MUF3"/>
<keyword evidence="2" id="KW-1133">Transmembrane helix</keyword>
<keyword evidence="4" id="KW-1185">Reference proteome</keyword>
<evidence type="ECO:0000313" key="3">
    <source>
        <dbReference type="EMBL" id="CDJ67616.1"/>
    </source>
</evidence>
<reference evidence="3" key="1">
    <citation type="submission" date="2013-10" db="EMBL/GenBank/DDBJ databases">
        <title>Genomic analysis of the causative agents of coccidiosis in chickens.</title>
        <authorList>
            <person name="Reid A.J."/>
            <person name="Blake D."/>
            <person name="Billington K."/>
            <person name="Browne H."/>
            <person name="Dunn M."/>
            <person name="Hung S."/>
            <person name="Kawahara F."/>
            <person name="Miranda-Saavedra D."/>
            <person name="Mourier T."/>
            <person name="Nagra H."/>
            <person name="Otto T.D."/>
            <person name="Rawlings N."/>
            <person name="Sanchez A."/>
            <person name="Sanders M."/>
            <person name="Subramaniam C."/>
            <person name="Tay Y."/>
            <person name="Dear P."/>
            <person name="Doerig C."/>
            <person name="Gruber A."/>
            <person name="Parkinson J."/>
            <person name="Shirley M."/>
            <person name="Wan K.L."/>
            <person name="Berriman M."/>
            <person name="Tomley F."/>
            <person name="Pain A."/>
        </authorList>
    </citation>
    <scope>NUCLEOTIDE SEQUENCE [LARGE SCALE GENOMIC DNA]</scope>
    <source>
        <strain evidence="3">Houghton</strain>
    </source>
</reference>
<protein>
    <recommendedName>
        <fullName evidence="5">Transmembrane protein</fullName>
    </recommendedName>
</protein>